<organism evidence="2 3">
    <name type="scientific">Anaeromyxobacter oryzae</name>
    <dbReference type="NCBI Taxonomy" id="2918170"/>
    <lineage>
        <taxon>Bacteria</taxon>
        <taxon>Pseudomonadati</taxon>
        <taxon>Myxococcota</taxon>
        <taxon>Myxococcia</taxon>
        <taxon>Myxococcales</taxon>
        <taxon>Cystobacterineae</taxon>
        <taxon>Anaeromyxobacteraceae</taxon>
        <taxon>Anaeromyxobacter</taxon>
    </lineage>
</organism>
<dbReference type="Pfam" id="PF13692">
    <property type="entry name" value="Glyco_trans_1_4"/>
    <property type="match status" value="1"/>
</dbReference>
<evidence type="ECO:0000313" key="2">
    <source>
        <dbReference type="EMBL" id="BDG03436.1"/>
    </source>
</evidence>
<sequence length="382" mass="40663">MPIRIIHVINGLDTGGAELMLLKLLTRLDRRIVTPAGVISLTDAGPVAREISALGINVRALGMRRGVPNAAMVPRLVKWIRSARPDLVQTWMYHSDLLGGLAGRLARVPVVWNVRDSFLDPRQAKLTTRATQKACAALSRVIPTRIVACSEAGRKGQISAGYDGRKFVVIGNGFDPSRFRPDAEARASVRAELSLDPNTPLVGLIARYDPVKDHATFLAAARVVAEHAPSARFVLAGAGITLGNEALSAEIERNAVLGRVHLLGRRDDVPRLTAALDVACSSSYTEGFSNTIGEAMACGVPCVVTDCGDSAYIVGDSGKVVPPRDPVLLGNAIVSILSSTPDERRLLSAAARSRVTEMFTLDAVAEKYQNLYSSIAGAARSG</sequence>
<keyword evidence="3" id="KW-1185">Reference proteome</keyword>
<gene>
    <name evidence="2" type="ORF">AMOR_24320</name>
</gene>
<protein>
    <submittedName>
        <fullName evidence="2">Glycosyl transferase</fullName>
    </submittedName>
</protein>
<dbReference type="GO" id="GO:0016740">
    <property type="term" value="F:transferase activity"/>
    <property type="evidence" value="ECO:0007669"/>
    <property type="project" value="UniProtKB-KW"/>
</dbReference>
<dbReference type="RefSeq" id="WP_248361444.1">
    <property type="nucleotide sequence ID" value="NZ_AP025591.1"/>
</dbReference>
<feature type="domain" description="Glycosyltransferase subfamily 4-like N-terminal" evidence="1">
    <location>
        <begin position="15"/>
        <end position="178"/>
    </location>
</feature>
<dbReference type="SUPFAM" id="SSF53756">
    <property type="entry name" value="UDP-Glycosyltransferase/glycogen phosphorylase"/>
    <property type="match status" value="1"/>
</dbReference>
<dbReference type="Gene3D" id="3.40.50.2000">
    <property type="entry name" value="Glycogen Phosphorylase B"/>
    <property type="match status" value="2"/>
</dbReference>
<dbReference type="Proteomes" id="UP001162891">
    <property type="component" value="Chromosome"/>
</dbReference>
<dbReference type="PANTHER" id="PTHR12526">
    <property type="entry name" value="GLYCOSYLTRANSFERASE"/>
    <property type="match status" value="1"/>
</dbReference>
<proteinExistence type="predicted"/>
<name>A0ABM7WVJ6_9BACT</name>
<evidence type="ECO:0000313" key="3">
    <source>
        <dbReference type="Proteomes" id="UP001162891"/>
    </source>
</evidence>
<dbReference type="CDD" id="cd03807">
    <property type="entry name" value="GT4_WbnK-like"/>
    <property type="match status" value="1"/>
</dbReference>
<evidence type="ECO:0000259" key="1">
    <source>
        <dbReference type="Pfam" id="PF13439"/>
    </source>
</evidence>
<dbReference type="Pfam" id="PF13439">
    <property type="entry name" value="Glyco_transf_4"/>
    <property type="match status" value="1"/>
</dbReference>
<reference evidence="3" key="1">
    <citation type="journal article" date="2022" name="Int. J. Syst. Evol. Microbiol.">
        <title>Anaeromyxobacter oryzae sp. nov., Anaeromyxobacter diazotrophicus sp. nov. and Anaeromyxobacter paludicola sp. nov., isolated from paddy soils.</title>
        <authorList>
            <person name="Itoh H."/>
            <person name="Xu Z."/>
            <person name="Mise K."/>
            <person name="Masuda Y."/>
            <person name="Ushijima N."/>
            <person name="Hayakawa C."/>
            <person name="Shiratori Y."/>
            <person name="Senoo K."/>
        </authorList>
    </citation>
    <scope>NUCLEOTIDE SEQUENCE [LARGE SCALE GENOMIC DNA]</scope>
    <source>
        <strain evidence="3">Red232</strain>
    </source>
</reference>
<dbReference type="EMBL" id="AP025591">
    <property type="protein sequence ID" value="BDG03436.1"/>
    <property type="molecule type" value="Genomic_DNA"/>
</dbReference>
<dbReference type="InterPro" id="IPR028098">
    <property type="entry name" value="Glyco_trans_4-like_N"/>
</dbReference>
<accession>A0ABM7WVJ6</accession>
<keyword evidence="2" id="KW-0808">Transferase</keyword>